<organism evidence="1 2">
    <name type="scientific">Lophiostoma macrostomum CBS 122681</name>
    <dbReference type="NCBI Taxonomy" id="1314788"/>
    <lineage>
        <taxon>Eukaryota</taxon>
        <taxon>Fungi</taxon>
        <taxon>Dikarya</taxon>
        <taxon>Ascomycota</taxon>
        <taxon>Pezizomycotina</taxon>
        <taxon>Dothideomycetes</taxon>
        <taxon>Pleosporomycetidae</taxon>
        <taxon>Pleosporales</taxon>
        <taxon>Lophiostomataceae</taxon>
        <taxon>Lophiostoma</taxon>
    </lineage>
</organism>
<protein>
    <submittedName>
        <fullName evidence="1">Uncharacterized protein</fullName>
    </submittedName>
</protein>
<keyword evidence="2" id="KW-1185">Reference proteome</keyword>
<dbReference type="EMBL" id="MU004393">
    <property type="protein sequence ID" value="KAF2652812.1"/>
    <property type="molecule type" value="Genomic_DNA"/>
</dbReference>
<sequence>METDAVPAKNYQEDGVCIEHTELPSLPVLSKVPHTYPGCCLSLSAPLLSYLGTLMPAPPNIVLSVGSGYGLLEALLLSHVSSLSLVGVEVQPSSNRHLPASHHQSVPGSRSLHPLAAEATTWLFVYPKRVGLLEEYLCEFGGLGVVRIIWAGPQADWDDYKTCFERPDSAMRWNISVKSADTVGGRPWDLIAIANIEKTHAV</sequence>
<dbReference type="OrthoDB" id="2151982at2759"/>
<name>A0A6A6SZ10_9PLEO</name>
<accession>A0A6A6SZ10</accession>
<dbReference type="AlphaFoldDB" id="A0A6A6SZ10"/>
<reference evidence="1" key="1">
    <citation type="journal article" date="2020" name="Stud. Mycol.">
        <title>101 Dothideomycetes genomes: a test case for predicting lifestyles and emergence of pathogens.</title>
        <authorList>
            <person name="Haridas S."/>
            <person name="Albert R."/>
            <person name="Binder M."/>
            <person name="Bloem J."/>
            <person name="Labutti K."/>
            <person name="Salamov A."/>
            <person name="Andreopoulos B."/>
            <person name="Baker S."/>
            <person name="Barry K."/>
            <person name="Bills G."/>
            <person name="Bluhm B."/>
            <person name="Cannon C."/>
            <person name="Castanera R."/>
            <person name="Culley D."/>
            <person name="Daum C."/>
            <person name="Ezra D."/>
            <person name="Gonzalez J."/>
            <person name="Henrissat B."/>
            <person name="Kuo A."/>
            <person name="Liang C."/>
            <person name="Lipzen A."/>
            <person name="Lutzoni F."/>
            <person name="Magnuson J."/>
            <person name="Mondo S."/>
            <person name="Nolan M."/>
            <person name="Ohm R."/>
            <person name="Pangilinan J."/>
            <person name="Park H.-J."/>
            <person name="Ramirez L."/>
            <person name="Alfaro M."/>
            <person name="Sun H."/>
            <person name="Tritt A."/>
            <person name="Yoshinaga Y."/>
            <person name="Zwiers L.-H."/>
            <person name="Turgeon B."/>
            <person name="Goodwin S."/>
            <person name="Spatafora J."/>
            <person name="Crous P."/>
            <person name="Grigoriev I."/>
        </authorList>
    </citation>
    <scope>NUCLEOTIDE SEQUENCE</scope>
    <source>
        <strain evidence="1">CBS 122681</strain>
    </source>
</reference>
<proteinExistence type="predicted"/>
<dbReference type="Proteomes" id="UP000799324">
    <property type="component" value="Unassembled WGS sequence"/>
</dbReference>
<evidence type="ECO:0000313" key="1">
    <source>
        <dbReference type="EMBL" id="KAF2652812.1"/>
    </source>
</evidence>
<gene>
    <name evidence="1" type="ORF">K491DRAFT_695238</name>
</gene>
<evidence type="ECO:0000313" key="2">
    <source>
        <dbReference type="Proteomes" id="UP000799324"/>
    </source>
</evidence>